<evidence type="ECO:0000256" key="1">
    <source>
        <dbReference type="SAM" id="Phobius"/>
    </source>
</evidence>
<feature type="transmembrane region" description="Helical" evidence="1">
    <location>
        <begin position="7"/>
        <end position="24"/>
    </location>
</feature>
<evidence type="ECO:0000313" key="3">
    <source>
        <dbReference type="Proteomes" id="UP000436006"/>
    </source>
</evidence>
<proteinExistence type="predicted"/>
<keyword evidence="3" id="KW-1185">Reference proteome</keyword>
<dbReference type="AlphaFoldDB" id="A0A7K1SME1"/>
<accession>A0A7K1SME1</accession>
<keyword evidence="1" id="KW-1133">Transmembrane helix</keyword>
<dbReference type="Proteomes" id="UP000436006">
    <property type="component" value="Unassembled WGS sequence"/>
</dbReference>
<organism evidence="2 3">
    <name type="scientific">Spirosoma arboris</name>
    <dbReference type="NCBI Taxonomy" id="2682092"/>
    <lineage>
        <taxon>Bacteria</taxon>
        <taxon>Pseudomonadati</taxon>
        <taxon>Bacteroidota</taxon>
        <taxon>Cytophagia</taxon>
        <taxon>Cytophagales</taxon>
        <taxon>Cytophagaceae</taxon>
        <taxon>Spirosoma</taxon>
    </lineage>
</organism>
<reference evidence="2 3" key="1">
    <citation type="submission" date="2019-12" db="EMBL/GenBank/DDBJ databases">
        <title>Spirosoma sp. HMF4905 genome sequencing and assembly.</title>
        <authorList>
            <person name="Kang H."/>
            <person name="Cha I."/>
            <person name="Kim H."/>
            <person name="Joh K."/>
        </authorList>
    </citation>
    <scope>NUCLEOTIDE SEQUENCE [LARGE SCALE GENOMIC DNA]</scope>
    <source>
        <strain evidence="2 3">HMF4905</strain>
    </source>
</reference>
<dbReference type="EMBL" id="WPIN01000019">
    <property type="protein sequence ID" value="MVM34972.1"/>
    <property type="molecule type" value="Genomic_DNA"/>
</dbReference>
<protein>
    <submittedName>
        <fullName evidence="2">Uncharacterized protein</fullName>
    </submittedName>
</protein>
<evidence type="ECO:0000313" key="2">
    <source>
        <dbReference type="EMBL" id="MVM34972.1"/>
    </source>
</evidence>
<keyword evidence="1" id="KW-0472">Membrane</keyword>
<gene>
    <name evidence="2" type="ORF">GO755_33400</name>
</gene>
<keyword evidence="1" id="KW-0812">Transmembrane</keyword>
<dbReference type="RefSeq" id="WP_157589784.1">
    <property type="nucleotide sequence ID" value="NZ_WPIN01000019.1"/>
</dbReference>
<sequence>MKPWLKVFIGFALIGVGLAIWLWLNRKGSQSQTPLLAAQSGQENVLSLIAQIAVSGSTMSGNKVDKEPGKGLSVNDYTTDEKEKLAGISLVATSGSYADLANKPFIPAVASDVGAYSTTQTDNLLSGKISFLSTSSMDEVNAAATGPRRLFIELDNGSSADAELYYYSPRVGRYKVFIFK</sequence>
<comment type="caution">
    <text evidence="2">The sequence shown here is derived from an EMBL/GenBank/DDBJ whole genome shotgun (WGS) entry which is preliminary data.</text>
</comment>
<name>A0A7K1SME1_9BACT</name>